<dbReference type="EMBL" id="CM035411">
    <property type="protein sequence ID" value="KAH7435841.1"/>
    <property type="molecule type" value="Genomic_DNA"/>
</dbReference>
<dbReference type="InterPro" id="IPR009057">
    <property type="entry name" value="Homeodomain-like_sf"/>
</dbReference>
<dbReference type="AlphaFoldDB" id="A0A8T2UI30"/>
<organism evidence="9 10">
    <name type="scientific">Ceratopteris richardii</name>
    <name type="common">Triangle waterfern</name>
    <dbReference type="NCBI Taxonomy" id="49495"/>
    <lineage>
        <taxon>Eukaryota</taxon>
        <taxon>Viridiplantae</taxon>
        <taxon>Streptophyta</taxon>
        <taxon>Embryophyta</taxon>
        <taxon>Tracheophyta</taxon>
        <taxon>Polypodiopsida</taxon>
        <taxon>Polypodiidae</taxon>
        <taxon>Polypodiales</taxon>
        <taxon>Pteridineae</taxon>
        <taxon>Pteridaceae</taxon>
        <taxon>Parkerioideae</taxon>
        <taxon>Ceratopteris</taxon>
    </lineage>
</organism>
<comment type="subcellular location">
    <subcellularLocation>
        <location evidence="1">Nucleus</location>
    </subcellularLocation>
</comment>
<keyword evidence="10" id="KW-1185">Reference proteome</keyword>
<evidence type="ECO:0000256" key="4">
    <source>
        <dbReference type="ARBA" id="ARBA00023125"/>
    </source>
</evidence>
<sequence length="490" mass="53911">MEDAIAGCCGDSEECKPAISTSSISECTDSAERVAFLLSESRRSGGPTRRSSKGGWTPEEDEILRKAVECFNGKNWKRIAELLKDRTDVQCLHRWQKVLNPSLVKGPWTKEEDDKIIELVKKNGPRKWSVIARSLPGRIGKQCRERWHNHLDPNIKKDAWTPEEEQALVEAHQRNGNKWAEIAKCLPGRTDNAIKNHWNSSLKKKLEHATVQDPVFSEMKESHGQGSTVDGQLRVSQSSSQRDMAEAAARPADIFKTSSLALFNVETLNNSISKFGSGHLTGIGLLKECNSVSLIGSERERASSHLTKIPPSYGSLVAERLTRIAADNNFACGGESGFCDTLAQPSTPARLSTQRYFYLQKPGIAGNSKSACLSPSRVEGLSHSPSHHDVQESPALLGDRFFQQECEAVVSDINPHAILRSAAKSFQGAPAIMRKRRHEIVPSIREGGCCKNIIISAAVEEVHTPEKVCKLRSSRTSSCSSSPISEFAAF</sequence>
<evidence type="ECO:0000256" key="2">
    <source>
        <dbReference type="ARBA" id="ARBA00022737"/>
    </source>
</evidence>
<dbReference type="InterPro" id="IPR050560">
    <property type="entry name" value="MYB_TF"/>
</dbReference>
<dbReference type="GO" id="GO:0000981">
    <property type="term" value="F:DNA-binding transcription factor activity, RNA polymerase II-specific"/>
    <property type="evidence" value="ECO:0007669"/>
    <property type="project" value="TreeGrafter"/>
</dbReference>
<evidence type="ECO:0000256" key="6">
    <source>
        <dbReference type="ARBA" id="ARBA00023242"/>
    </source>
</evidence>
<comment type="caution">
    <text evidence="9">The sequence shown here is derived from an EMBL/GenBank/DDBJ whole genome shotgun (WGS) entry which is preliminary data.</text>
</comment>
<dbReference type="PROSITE" id="PS50090">
    <property type="entry name" value="MYB_LIKE"/>
    <property type="match status" value="3"/>
</dbReference>
<dbReference type="PROSITE" id="PS51294">
    <property type="entry name" value="HTH_MYB"/>
    <property type="match status" value="3"/>
</dbReference>
<dbReference type="SUPFAM" id="SSF46689">
    <property type="entry name" value="Homeodomain-like"/>
    <property type="match status" value="2"/>
</dbReference>
<evidence type="ECO:0000259" key="7">
    <source>
        <dbReference type="PROSITE" id="PS50090"/>
    </source>
</evidence>
<dbReference type="PANTHER" id="PTHR45614">
    <property type="entry name" value="MYB PROTEIN-RELATED"/>
    <property type="match status" value="1"/>
</dbReference>
<dbReference type="InterPro" id="IPR001005">
    <property type="entry name" value="SANT/Myb"/>
</dbReference>
<dbReference type="Pfam" id="PF00249">
    <property type="entry name" value="Myb_DNA-binding"/>
    <property type="match status" value="1"/>
</dbReference>
<evidence type="ECO:0000313" key="10">
    <source>
        <dbReference type="Proteomes" id="UP000825935"/>
    </source>
</evidence>
<feature type="domain" description="HTH myb-type" evidence="8">
    <location>
        <begin position="100"/>
        <end position="155"/>
    </location>
</feature>
<dbReference type="EMBL" id="CM035411">
    <property type="protein sequence ID" value="KAH7435845.1"/>
    <property type="molecule type" value="Genomic_DNA"/>
</dbReference>
<dbReference type="FunFam" id="1.10.10.60:FF:000016">
    <property type="entry name" value="Transcriptional activator Myb isoform A"/>
    <property type="match status" value="1"/>
</dbReference>
<keyword evidence="3" id="KW-0805">Transcription regulation</keyword>
<keyword evidence="4" id="KW-0238">DNA-binding</keyword>
<evidence type="ECO:0000256" key="3">
    <source>
        <dbReference type="ARBA" id="ARBA00023015"/>
    </source>
</evidence>
<evidence type="ECO:0000256" key="5">
    <source>
        <dbReference type="ARBA" id="ARBA00023163"/>
    </source>
</evidence>
<keyword evidence="6" id="KW-0539">Nucleus</keyword>
<keyword evidence="5" id="KW-0804">Transcription</keyword>
<dbReference type="FunFam" id="1.10.10.60:FF:000010">
    <property type="entry name" value="Transcriptional activator Myb isoform A"/>
    <property type="match status" value="1"/>
</dbReference>
<dbReference type="EMBL" id="CM035411">
    <property type="protein sequence ID" value="KAH7435844.1"/>
    <property type="molecule type" value="Genomic_DNA"/>
</dbReference>
<gene>
    <name evidence="9" type="ORF">KP509_06G081400</name>
</gene>
<feature type="domain" description="Myb-like" evidence="7">
    <location>
        <begin position="100"/>
        <end position="151"/>
    </location>
</feature>
<protein>
    <submittedName>
        <fullName evidence="9">Uncharacterized protein</fullName>
    </submittedName>
</protein>
<dbReference type="EMBL" id="CM035411">
    <property type="protein sequence ID" value="KAH7435848.1"/>
    <property type="molecule type" value="Genomic_DNA"/>
</dbReference>
<dbReference type="PANTHER" id="PTHR45614:SF232">
    <property type="entry name" value="TRANSCRIPTION FACTOR MYB3R-2"/>
    <property type="match status" value="1"/>
</dbReference>
<evidence type="ECO:0000259" key="8">
    <source>
        <dbReference type="PROSITE" id="PS51294"/>
    </source>
</evidence>
<accession>A0A8T2UI30</accession>
<dbReference type="OrthoDB" id="2143914at2759"/>
<feature type="domain" description="Myb-like" evidence="7">
    <location>
        <begin position="152"/>
        <end position="202"/>
    </location>
</feature>
<dbReference type="GO" id="GO:0000978">
    <property type="term" value="F:RNA polymerase II cis-regulatory region sequence-specific DNA binding"/>
    <property type="evidence" value="ECO:0007669"/>
    <property type="project" value="TreeGrafter"/>
</dbReference>
<keyword evidence="2" id="KW-0677">Repeat</keyword>
<feature type="domain" description="HTH myb-type" evidence="8">
    <location>
        <begin position="156"/>
        <end position="206"/>
    </location>
</feature>
<dbReference type="InterPro" id="IPR017930">
    <property type="entry name" value="Myb_dom"/>
</dbReference>
<dbReference type="Proteomes" id="UP000825935">
    <property type="component" value="Chromosome 6"/>
</dbReference>
<feature type="domain" description="HTH myb-type" evidence="8">
    <location>
        <begin position="53"/>
        <end position="99"/>
    </location>
</feature>
<reference evidence="9" key="1">
    <citation type="submission" date="2021-08" db="EMBL/GenBank/DDBJ databases">
        <title>WGS assembly of Ceratopteris richardii.</title>
        <authorList>
            <person name="Marchant D.B."/>
            <person name="Chen G."/>
            <person name="Jenkins J."/>
            <person name="Shu S."/>
            <person name="Leebens-Mack J."/>
            <person name="Grimwood J."/>
            <person name="Schmutz J."/>
            <person name="Soltis P."/>
            <person name="Soltis D."/>
            <person name="Chen Z.-H."/>
        </authorList>
    </citation>
    <scope>NUCLEOTIDE SEQUENCE</scope>
    <source>
        <strain evidence="9">Whitten #5841</strain>
        <tissue evidence="9">Leaf</tissue>
    </source>
</reference>
<proteinExistence type="predicted"/>
<feature type="domain" description="Myb-like" evidence="7">
    <location>
        <begin position="48"/>
        <end position="99"/>
    </location>
</feature>
<evidence type="ECO:0000313" key="9">
    <source>
        <dbReference type="EMBL" id="KAH7435841.1"/>
    </source>
</evidence>
<dbReference type="Gene3D" id="1.10.10.60">
    <property type="entry name" value="Homeodomain-like"/>
    <property type="match status" value="3"/>
</dbReference>
<name>A0A8T2UI30_CERRI</name>
<dbReference type="CDD" id="cd00167">
    <property type="entry name" value="SANT"/>
    <property type="match status" value="3"/>
</dbReference>
<dbReference type="Pfam" id="PF13921">
    <property type="entry name" value="Myb_DNA-bind_6"/>
    <property type="match status" value="1"/>
</dbReference>
<evidence type="ECO:0000256" key="1">
    <source>
        <dbReference type="ARBA" id="ARBA00004123"/>
    </source>
</evidence>
<dbReference type="GO" id="GO:0005634">
    <property type="term" value="C:nucleus"/>
    <property type="evidence" value="ECO:0007669"/>
    <property type="project" value="UniProtKB-SubCell"/>
</dbReference>
<dbReference type="SMART" id="SM00717">
    <property type="entry name" value="SANT"/>
    <property type="match status" value="3"/>
</dbReference>